<dbReference type="RefSeq" id="WP_310258713.1">
    <property type="nucleotide sequence ID" value="NZ_JAVDWA010000003.1"/>
</dbReference>
<gene>
    <name evidence="2" type="ORF">J2X07_002191</name>
</gene>
<keyword evidence="1" id="KW-1133">Transmembrane helix</keyword>
<dbReference type="EMBL" id="JAVDWA010000003">
    <property type="protein sequence ID" value="MDR7073205.1"/>
    <property type="molecule type" value="Genomic_DNA"/>
</dbReference>
<comment type="caution">
    <text evidence="2">The sequence shown here is derived from an EMBL/GenBank/DDBJ whole genome shotgun (WGS) entry which is preliminary data.</text>
</comment>
<accession>A0ABU1U188</accession>
<reference evidence="2 3" key="1">
    <citation type="submission" date="2023-07" db="EMBL/GenBank/DDBJ databases">
        <title>Sorghum-associated microbial communities from plants grown in Nebraska, USA.</title>
        <authorList>
            <person name="Schachtman D."/>
        </authorList>
    </citation>
    <scope>NUCLEOTIDE SEQUENCE [LARGE SCALE GENOMIC DNA]</scope>
    <source>
        <strain evidence="2 3">BE211</strain>
    </source>
</reference>
<keyword evidence="3" id="KW-1185">Reference proteome</keyword>
<proteinExistence type="predicted"/>
<evidence type="ECO:0000313" key="2">
    <source>
        <dbReference type="EMBL" id="MDR7073205.1"/>
    </source>
</evidence>
<keyword evidence="1" id="KW-0472">Membrane</keyword>
<protein>
    <submittedName>
        <fullName evidence="2">Uncharacterized protein</fullName>
    </submittedName>
</protein>
<feature type="transmembrane region" description="Helical" evidence="1">
    <location>
        <begin position="7"/>
        <end position="27"/>
    </location>
</feature>
<dbReference type="Proteomes" id="UP001258181">
    <property type="component" value="Unassembled WGS sequence"/>
</dbReference>
<feature type="transmembrane region" description="Helical" evidence="1">
    <location>
        <begin position="33"/>
        <end position="49"/>
    </location>
</feature>
<keyword evidence="1" id="KW-0812">Transmembrane</keyword>
<evidence type="ECO:0000313" key="3">
    <source>
        <dbReference type="Proteomes" id="UP001258181"/>
    </source>
</evidence>
<sequence length="57" mass="6544">MSRSTAFLGLLGGLFIFSILSWFISFNDVTKDIVYFTGLLVAISIRLFYKRKSEMND</sequence>
<name>A0ABU1U188_9BACL</name>
<evidence type="ECO:0000256" key="1">
    <source>
        <dbReference type="SAM" id="Phobius"/>
    </source>
</evidence>
<organism evidence="2 3">
    <name type="scientific">Fictibacillus barbaricus</name>
    <dbReference type="NCBI Taxonomy" id="182136"/>
    <lineage>
        <taxon>Bacteria</taxon>
        <taxon>Bacillati</taxon>
        <taxon>Bacillota</taxon>
        <taxon>Bacilli</taxon>
        <taxon>Bacillales</taxon>
        <taxon>Fictibacillaceae</taxon>
        <taxon>Fictibacillus</taxon>
    </lineage>
</organism>